<proteinExistence type="predicted"/>
<evidence type="ECO:0000313" key="3">
    <source>
        <dbReference type="Proteomes" id="UP001320766"/>
    </source>
</evidence>
<comment type="caution">
    <text evidence="2">The sequence shown here is derived from an EMBL/GenBank/DDBJ whole genome shotgun (WGS) entry which is preliminary data.</text>
</comment>
<organism evidence="2 3">
    <name type="scientific">Nonomuraea roseoviolacea subsp. carminata</name>
    <dbReference type="NCBI Taxonomy" id="160689"/>
    <lineage>
        <taxon>Bacteria</taxon>
        <taxon>Bacillati</taxon>
        <taxon>Actinomycetota</taxon>
        <taxon>Actinomycetes</taxon>
        <taxon>Streptosporangiales</taxon>
        <taxon>Streptosporangiaceae</taxon>
        <taxon>Nonomuraea</taxon>
    </lineage>
</organism>
<dbReference type="EMBL" id="JAMZEC010000001">
    <property type="protein sequence ID" value="MCP2350474.1"/>
    <property type="molecule type" value="Genomic_DNA"/>
</dbReference>
<accession>A0ABT1K8X9</accession>
<dbReference type="Proteomes" id="UP001320766">
    <property type="component" value="Unassembled WGS sequence"/>
</dbReference>
<evidence type="ECO:0000313" key="2">
    <source>
        <dbReference type="EMBL" id="MCP2350474.1"/>
    </source>
</evidence>
<gene>
    <name evidence="2" type="ORF">HD595_006596</name>
</gene>
<evidence type="ECO:0000256" key="1">
    <source>
        <dbReference type="SAM" id="MobiDB-lite"/>
    </source>
</evidence>
<sequence>MKLDKYKDEAEEDEQLPERVADMELYRQLGGG</sequence>
<keyword evidence="3" id="KW-1185">Reference proteome</keyword>
<reference evidence="2 3" key="1">
    <citation type="submission" date="2022-06" db="EMBL/GenBank/DDBJ databases">
        <title>Sequencing the genomes of 1000 actinobacteria strains.</title>
        <authorList>
            <person name="Klenk H.-P."/>
        </authorList>
    </citation>
    <scope>NUCLEOTIDE SEQUENCE [LARGE SCALE GENOMIC DNA]</scope>
    <source>
        <strain evidence="2 3">DSM 44170</strain>
    </source>
</reference>
<name>A0ABT1K8X9_9ACTN</name>
<feature type="region of interest" description="Disordered" evidence="1">
    <location>
        <begin position="1"/>
        <end position="22"/>
    </location>
</feature>
<protein>
    <submittedName>
        <fullName evidence="2">Uncharacterized protein</fullName>
    </submittedName>
</protein>